<feature type="transmembrane region" description="Helical" evidence="6">
    <location>
        <begin position="240"/>
        <end position="261"/>
    </location>
</feature>
<evidence type="ECO:0000256" key="2">
    <source>
        <dbReference type="ARBA" id="ARBA00022448"/>
    </source>
</evidence>
<feature type="transmembrane region" description="Helical" evidence="6">
    <location>
        <begin position="20"/>
        <end position="47"/>
    </location>
</feature>
<keyword evidence="2" id="KW-0813">Transport</keyword>
<keyword evidence="4 6" id="KW-1133">Transmembrane helix</keyword>
<dbReference type="InterPro" id="IPR020846">
    <property type="entry name" value="MFS_dom"/>
</dbReference>
<evidence type="ECO:0000313" key="9">
    <source>
        <dbReference type="Proteomes" id="UP001430306"/>
    </source>
</evidence>
<gene>
    <name evidence="8" type="ORF">LOC71_07960</name>
</gene>
<dbReference type="RefSeq" id="WP_230272964.1">
    <property type="nucleotide sequence ID" value="NZ_JAJKFW010000018.1"/>
</dbReference>
<evidence type="ECO:0000259" key="7">
    <source>
        <dbReference type="PROSITE" id="PS50850"/>
    </source>
</evidence>
<dbReference type="Proteomes" id="UP001430306">
    <property type="component" value="Unassembled WGS sequence"/>
</dbReference>
<feature type="transmembrane region" description="Helical" evidence="6">
    <location>
        <begin position="391"/>
        <end position="413"/>
    </location>
</feature>
<dbReference type="Pfam" id="PF07690">
    <property type="entry name" value="MFS_1"/>
    <property type="match status" value="1"/>
</dbReference>
<dbReference type="InterPro" id="IPR036259">
    <property type="entry name" value="MFS_trans_sf"/>
</dbReference>
<evidence type="ECO:0000256" key="5">
    <source>
        <dbReference type="ARBA" id="ARBA00023136"/>
    </source>
</evidence>
<dbReference type="EMBL" id="JAJKFW010000018">
    <property type="protein sequence ID" value="MCC9642205.1"/>
    <property type="molecule type" value="Genomic_DNA"/>
</dbReference>
<keyword evidence="9" id="KW-1185">Reference proteome</keyword>
<dbReference type="InterPro" id="IPR011701">
    <property type="entry name" value="MFS"/>
</dbReference>
<comment type="caution">
    <text evidence="8">The sequence shown here is derived from an EMBL/GenBank/DDBJ whole genome shotgun (WGS) entry which is preliminary data.</text>
</comment>
<name>A0ABS8NF74_9BACT</name>
<keyword evidence="3 6" id="KW-0812">Transmembrane</keyword>
<feature type="transmembrane region" description="Helical" evidence="6">
    <location>
        <begin position="366"/>
        <end position="385"/>
    </location>
</feature>
<feature type="transmembrane region" description="Helical" evidence="6">
    <location>
        <begin position="59"/>
        <end position="78"/>
    </location>
</feature>
<dbReference type="SUPFAM" id="SSF103473">
    <property type="entry name" value="MFS general substrate transporter"/>
    <property type="match status" value="1"/>
</dbReference>
<reference evidence="8" key="1">
    <citation type="submission" date="2021-11" db="EMBL/GenBank/DDBJ databases">
        <title>Genome sequence.</title>
        <authorList>
            <person name="Sun Q."/>
        </authorList>
    </citation>
    <scope>NUCLEOTIDE SEQUENCE</scope>
    <source>
        <strain evidence="8">JC740</strain>
    </source>
</reference>
<evidence type="ECO:0000256" key="1">
    <source>
        <dbReference type="ARBA" id="ARBA00004141"/>
    </source>
</evidence>
<evidence type="ECO:0000313" key="8">
    <source>
        <dbReference type="EMBL" id="MCC9642205.1"/>
    </source>
</evidence>
<keyword evidence="5 6" id="KW-0472">Membrane</keyword>
<feature type="transmembrane region" description="Helical" evidence="6">
    <location>
        <begin position="90"/>
        <end position="121"/>
    </location>
</feature>
<feature type="transmembrane region" description="Helical" evidence="6">
    <location>
        <begin position="281"/>
        <end position="297"/>
    </location>
</feature>
<dbReference type="PANTHER" id="PTHR43385:SF1">
    <property type="entry name" value="RIBOFLAVIN TRANSPORTER RIBJ"/>
    <property type="match status" value="1"/>
</dbReference>
<proteinExistence type="predicted"/>
<organism evidence="8 9">
    <name type="scientific">Rhodopirellula halodulae</name>
    <dbReference type="NCBI Taxonomy" id="2894198"/>
    <lineage>
        <taxon>Bacteria</taxon>
        <taxon>Pseudomonadati</taxon>
        <taxon>Planctomycetota</taxon>
        <taxon>Planctomycetia</taxon>
        <taxon>Pirellulales</taxon>
        <taxon>Pirellulaceae</taxon>
        <taxon>Rhodopirellula</taxon>
    </lineage>
</organism>
<feature type="domain" description="Major facilitator superfamily (MFS) profile" evidence="7">
    <location>
        <begin position="1"/>
        <end position="418"/>
    </location>
</feature>
<evidence type="ECO:0000256" key="4">
    <source>
        <dbReference type="ARBA" id="ARBA00022989"/>
    </source>
</evidence>
<feature type="transmembrane region" description="Helical" evidence="6">
    <location>
        <begin position="180"/>
        <end position="197"/>
    </location>
</feature>
<feature type="transmembrane region" description="Helical" evidence="6">
    <location>
        <begin position="329"/>
        <end position="354"/>
    </location>
</feature>
<evidence type="ECO:0000256" key="3">
    <source>
        <dbReference type="ARBA" id="ARBA00022692"/>
    </source>
</evidence>
<evidence type="ECO:0000256" key="6">
    <source>
        <dbReference type="SAM" id="Phobius"/>
    </source>
</evidence>
<dbReference type="PROSITE" id="PS50850">
    <property type="entry name" value="MFS"/>
    <property type="match status" value="1"/>
</dbReference>
<dbReference type="InterPro" id="IPR052983">
    <property type="entry name" value="MFS_Riboflavin_Transporter"/>
</dbReference>
<protein>
    <submittedName>
        <fullName evidence="8">MFS transporter</fullName>
    </submittedName>
</protein>
<comment type="subcellular location">
    <subcellularLocation>
        <location evidence="1">Membrane</location>
        <topology evidence="1">Multi-pass membrane protein</topology>
    </subcellularLocation>
</comment>
<sequence length="425" mass="45718">MSAIAAKLAPRLPFYYGYWMLPLAMAMQVGTSPGQTFAVSAFTPALLESLQLSESRLALAYMLGTLLAAIPLSTVGPLSDRIGLRWSSLIIIAALSATCWYASMVSGFATLLVAFFLLRFLGQGSLTLLSGNTTSMWFRRRIGRVSAIISIGTSFAFAYVPGMLANAIEANGWRSTYQTLAGILAIGLLPLIAIFFCNRPEDIGQQLDGWSDADRRSDVDSVVTEERSWTLKEVCRTKSYYVIGLTSAVWAMIGTGVVFYLFTLCADRGFESSTAADLMKTFGLTMLGFQFAGSLAADHLRLNWLLGLGATMLTAGLVVLAPAQSTFAMHVYSFLFGGGQGVLIATTGVVWVRYYGREHLGSIRGAVWCATVAGSGCGPLIMGSVKDLSGTYVPAIWIFTALMLPLALAAWWIRPPVTPATETES</sequence>
<accession>A0ABS8NF74</accession>
<dbReference type="PANTHER" id="PTHR43385">
    <property type="entry name" value="RIBOFLAVIN TRANSPORTER RIBJ"/>
    <property type="match status" value="1"/>
</dbReference>
<dbReference type="Gene3D" id="1.20.1250.20">
    <property type="entry name" value="MFS general substrate transporter like domains"/>
    <property type="match status" value="2"/>
</dbReference>
<feature type="transmembrane region" description="Helical" evidence="6">
    <location>
        <begin position="142"/>
        <end position="160"/>
    </location>
</feature>
<feature type="transmembrane region" description="Helical" evidence="6">
    <location>
        <begin position="304"/>
        <end position="323"/>
    </location>
</feature>